<feature type="compositionally biased region" description="Polar residues" evidence="1">
    <location>
        <begin position="602"/>
        <end position="614"/>
    </location>
</feature>
<proteinExistence type="predicted"/>
<evidence type="ECO:0008006" key="3">
    <source>
        <dbReference type="Google" id="ProtNLM"/>
    </source>
</evidence>
<reference evidence="2" key="1">
    <citation type="submission" date="2020-04" db="EMBL/GenBank/DDBJ databases">
        <authorList>
            <person name="Chiriac C."/>
            <person name="Salcher M."/>
            <person name="Ghai R."/>
            <person name="Kavagutti S V."/>
        </authorList>
    </citation>
    <scope>NUCLEOTIDE SEQUENCE</scope>
</reference>
<sequence length="614" mass="69187">MKENKQSLEIIQLANYVRPVVKESMTNDFVMNGPKNSFYTYIIDRYNGSPTNRAIIDSYAKFIYGKGLTSLQQSQKPLQFAMVMQKLSKKDLKNICQDYALFSEASMEVIYKNGTLDRIKHVPKNQILPNKMNEEGDIDTYWYSLDFNEPRKYKPVPIPAFNYEKKKNGSYIYLINSYQVGKMYFTDPVYMAGLPYAELEEEIANYCINHIKNGLSFGHIFNMNQGEPSPEVKRTMKDIIKREGQGSINAGVALINWNNGKDTGIDVTALEVSDAHQQYEFLTKEATQKLLISHKVTSPILFGIKDNTGMGNNANEMESAFNELSINVITPMKETILDCLMELFSDSGITIDLDFIPLRMSDLAKNDQSYNGAQISSAVEILTSVKAGILTKEQAIVFLVQFLQIPAAVAETLFTNKPADLQQLSSDHVDTDPIIADALINLGEVMSDEWELIDEEEYSEHSINLSETSLNLASVISNIPLAPSSIDNEYFKVRFEYAGSLKPQRDFCKKMINAGRVYRKEDIDLASSQSVNPGFGPEGADTYDILKYKGGARCNHYFLRKVYLKKGNDYITVSDAQQLIRDLKQQGIQTEIPTSGEPLSTIKPNNMPNNGFLN</sequence>
<dbReference type="EMBL" id="LR796598">
    <property type="protein sequence ID" value="CAB4153804.1"/>
    <property type="molecule type" value="Genomic_DNA"/>
</dbReference>
<organism evidence="2">
    <name type="scientific">uncultured Caudovirales phage</name>
    <dbReference type="NCBI Taxonomy" id="2100421"/>
    <lineage>
        <taxon>Viruses</taxon>
        <taxon>Duplodnaviria</taxon>
        <taxon>Heunggongvirae</taxon>
        <taxon>Uroviricota</taxon>
        <taxon>Caudoviricetes</taxon>
        <taxon>Peduoviridae</taxon>
        <taxon>Maltschvirus</taxon>
        <taxon>Maltschvirus maltsch</taxon>
    </lineage>
</organism>
<accession>A0A6J5N3Z1</accession>
<evidence type="ECO:0000256" key="1">
    <source>
        <dbReference type="SAM" id="MobiDB-lite"/>
    </source>
</evidence>
<evidence type="ECO:0000313" key="2">
    <source>
        <dbReference type="EMBL" id="CAB4153804.1"/>
    </source>
</evidence>
<gene>
    <name evidence="2" type="ORF">UFOVP634_26</name>
</gene>
<name>A0A6J5N3Z1_9CAUD</name>
<protein>
    <recommendedName>
        <fullName evidence="3">Portal protein</fullName>
    </recommendedName>
</protein>
<feature type="region of interest" description="Disordered" evidence="1">
    <location>
        <begin position="591"/>
        <end position="614"/>
    </location>
</feature>